<dbReference type="AlphaFoldDB" id="A0A7W0CB39"/>
<comment type="caution">
    <text evidence="1">The sequence shown here is derived from an EMBL/GenBank/DDBJ whole genome shotgun (WGS) entry which is preliminary data.</text>
</comment>
<proteinExistence type="predicted"/>
<dbReference type="Proteomes" id="UP000525298">
    <property type="component" value="Unassembled WGS sequence"/>
</dbReference>
<evidence type="ECO:0000313" key="1">
    <source>
        <dbReference type="EMBL" id="MBA2882493.1"/>
    </source>
</evidence>
<accession>A0A7W0CB39</accession>
<reference evidence="1 2" key="1">
    <citation type="submission" date="2020-07" db="EMBL/GenBank/DDBJ databases">
        <title>Genomic Encyclopedia of Type Strains, Phase IV (KMG-IV): sequencing the most valuable type-strain genomes for metagenomic binning, comparative biology and taxonomic classification.</title>
        <authorList>
            <person name="Goeker M."/>
        </authorList>
    </citation>
    <scope>NUCLEOTIDE SEQUENCE [LARGE SCALE GENOMIC DNA]</scope>
    <source>
        <strain evidence="1 2">DSM 17721</strain>
    </source>
</reference>
<evidence type="ECO:0000313" key="2">
    <source>
        <dbReference type="Proteomes" id="UP000525298"/>
    </source>
</evidence>
<gene>
    <name evidence="1" type="ORF">HNR65_002845</name>
</gene>
<sequence>MNDSPHQPQCFGILGQVFPVGEDGLRHSPEECMVCVHKTECLKTAVSEDGGLQVAEEKIDRAWQARRIGFFQRWARKKSIHRQKKDQGGKTP</sequence>
<dbReference type="RefSeq" id="WP_181552128.1">
    <property type="nucleotide sequence ID" value="NZ_JACDUS010000010.1"/>
</dbReference>
<keyword evidence="2" id="KW-1185">Reference proteome</keyword>
<evidence type="ECO:0008006" key="3">
    <source>
        <dbReference type="Google" id="ProtNLM"/>
    </source>
</evidence>
<name>A0A7W0CB39_9BACT</name>
<dbReference type="EMBL" id="JACDUS010000010">
    <property type="protein sequence ID" value="MBA2882493.1"/>
    <property type="molecule type" value="Genomic_DNA"/>
</dbReference>
<organism evidence="1 2">
    <name type="scientific">Desulfosalsimonas propionicica</name>
    <dbReference type="NCBI Taxonomy" id="332175"/>
    <lineage>
        <taxon>Bacteria</taxon>
        <taxon>Pseudomonadati</taxon>
        <taxon>Thermodesulfobacteriota</taxon>
        <taxon>Desulfobacteria</taxon>
        <taxon>Desulfobacterales</taxon>
        <taxon>Desulfosalsimonadaceae</taxon>
        <taxon>Desulfosalsimonas</taxon>
    </lineage>
</organism>
<protein>
    <recommendedName>
        <fullName evidence="3">4Fe-4S Wbl-type domain-containing protein</fullName>
    </recommendedName>
</protein>